<evidence type="ECO:0000313" key="2">
    <source>
        <dbReference type="Proteomes" id="UP001189303"/>
    </source>
</evidence>
<evidence type="ECO:0000313" key="1">
    <source>
        <dbReference type="EMBL" id="CAJ0732712.1"/>
    </source>
</evidence>
<keyword evidence="2" id="KW-1185">Reference proteome</keyword>
<accession>A0ABN9I9F0</accession>
<name>A0ABN9I9F0_RALPI</name>
<reference evidence="1 2" key="1">
    <citation type="submission" date="2023-07" db="EMBL/GenBank/DDBJ databases">
        <authorList>
            <person name="Peeters C."/>
        </authorList>
    </citation>
    <scope>NUCLEOTIDE SEQUENCE [LARGE SCALE GENOMIC DNA]</scope>
    <source>
        <strain evidence="1 2">R-38712</strain>
    </source>
</reference>
<gene>
    <name evidence="1" type="ORF">R38712_05076</name>
</gene>
<proteinExistence type="predicted"/>
<dbReference type="Proteomes" id="UP001189303">
    <property type="component" value="Unassembled WGS sequence"/>
</dbReference>
<dbReference type="EMBL" id="CATWFT010000029">
    <property type="protein sequence ID" value="CAJ0732712.1"/>
    <property type="molecule type" value="Genomic_DNA"/>
</dbReference>
<comment type="caution">
    <text evidence="1">The sequence shown here is derived from an EMBL/GenBank/DDBJ whole genome shotgun (WGS) entry which is preliminary data.</text>
</comment>
<sequence>MAACLRARHACRPGPRALRRRHLGRPNHHQADAFPRKCPRAAWRATSVRRLAWCPDTATRSGLPSWVEPLERRLAMAGAAQPAVQAKARCRSSIPERITNLRLLVLLRVIPDARMGSVALPWRKQPACQACWRAIAERLWSGRASRLRRRLAISSRVGKMTVSGPGPPKTGERDFSAAERPIQNLICISQRRPASTYRGVLLERAIQ</sequence>
<protein>
    <submittedName>
        <fullName evidence="1">Uncharacterized protein</fullName>
    </submittedName>
</protein>
<organism evidence="1 2">
    <name type="scientific">Ralstonia pickettii</name>
    <name type="common">Burkholderia pickettii</name>
    <dbReference type="NCBI Taxonomy" id="329"/>
    <lineage>
        <taxon>Bacteria</taxon>
        <taxon>Pseudomonadati</taxon>
        <taxon>Pseudomonadota</taxon>
        <taxon>Betaproteobacteria</taxon>
        <taxon>Burkholderiales</taxon>
        <taxon>Burkholderiaceae</taxon>
        <taxon>Ralstonia</taxon>
    </lineage>
</organism>